<dbReference type="Pfam" id="PF01549">
    <property type="entry name" value="ShK"/>
    <property type="match status" value="1"/>
</dbReference>
<accession>A0A0M0K9X1</accession>
<feature type="signal peptide" evidence="2">
    <location>
        <begin position="1"/>
        <end position="20"/>
    </location>
</feature>
<evidence type="ECO:0000313" key="5">
    <source>
        <dbReference type="Proteomes" id="UP000037460"/>
    </source>
</evidence>
<feature type="domain" description="ShKT" evidence="3">
    <location>
        <begin position="311"/>
        <end position="345"/>
    </location>
</feature>
<gene>
    <name evidence="4" type="ORF">Ctob_014204</name>
</gene>
<dbReference type="InterPro" id="IPR003582">
    <property type="entry name" value="ShKT_dom"/>
</dbReference>
<dbReference type="InterPro" id="IPR044845">
    <property type="entry name" value="HPAT/SRGT1-like"/>
</dbReference>
<evidence type="ECO:0000256" key="2">
    <source>
        <dbReference type="SAM" id="SignalP"/>
    </source>
</evidence>
<comment type="caution">
    <text evidence="4">The sequence shown here is derived from an EMBL/GenBank/DDBJ whole genome shotgun (WGS) entry which is preliminary data.</text>
</comment>
<keyword evidence="4" id="KW-0328">Glycosyltransferase</keyword>
<keyword evidence="2" id="KW-0732">Signal</keyword>
<keyword evidence="5" id="KW-1185">Reference proteome</keyword>
<feature type="chain" id="PRO_5005602461" evidence="2">
    <location>
        <begin position="21"/>
        <end position="454"/>
    </location>
</feature>
<reference evidence="5" key="1">
    <citation type="journal article" date="2015" name="PLoS Genet.">
        <title>Genome Sequence and Transcriptome Analyses of Chrysochromulina tobin: Metabolic Tools for Enhanced Algal Fitness in the Prominent Order Prymnesiales (Haptophyceae).</title>
        <authorList>
            <person name="Hovde B.T."/>
            <person name="Deodato C.R."/>
            <person name="Hunsperger H.M."/>
            <person name="Ryken S.A."/>
            <person name="Yost W."/>
            <person name="Jha R.K."/>
            <person name="Patterson J."/>
            <person name="Monnat R.J. Jr."/>
            <person name="Barlow S.B."/>
            <person name="Starkenburg S.R."/>
            <person name="Cattolico R.A."/>
        </authorList>
    </citation>
    <scope>NUCLEOTIDE SEQUENCE</scope>
    <source>
        <strain evidence="5">CCMP291</strain>
    </source>
</reference>
<keyword evidence="4" id="KW-0808">Transferase</keyword>
<sequence length="454" mass="49527">MHLLFNRAALLLSLAGVASASEENPRAREGPPRVHTVFCAECSDNFDYKSLGVYWSHALSGMPGNVTRLLACDEQQLKTYKGLKLGPTFVHKNHGRLSHRRKSDEPAPFGSRPSDGSPSYNKPASIMHWALESEEAKHVDYVLYIDADMLLRRPMDPIQMGVKKGVVVSEHVGYLDVGIKAKLPFEFLPKELAENAGADLDDLTPPGANGKRHASGGWYHFFHMDDIKVIAPRWLHWYTHGNFNAVGCNGDLFGDPPKPTHLERLCSETVLTLNDAMCVYYTRSKEEGGCGKTPAEAPTCPKWKEPEQRTCEDKEANCKLWSSSGECAKNSGFMLGSCPRSCGHCDAALQASVPAWSRGLALAKGEIAPPMREMQPSVVAWEEGYPAGQASEEDVYEEISALRNKREKKRPRESGEAARVLFGGKAALGMAQEGANAEARRLASSGGGGEGGGE</sequence>
<dbReference type="GO" id="GO:0016757">
    <property type="term" value="F:glycosyltransferase activity"/>
    <property type="evidence" value="ECO:0007669"/>
    <property type="project" value="UniProtKB-KW"/>
</dbReference>
<dbReference type="PANTHER" id="PTHR31485">
    <property type="entry name" value="PEPTIDYL SERINE ALPHA-GALACTOSYLTRANSFERASE"/>
    <property type="match status" value="1"/>
</dbReference>
<protein>
    <submittedName>
        <fullName evidence="4">Peptidyl serine alpha-galactosyltransferase</fullName>
    </submittedName>
</protein>
<proteinExistence type="predicted"/>
<dbReference type="Proteomes" id="UP000037460">
    <property type="component" value="Unassembled WGS sequence"/>
</dbReference>
<evidence type="ECO:0000256" key="1">
    <source>
        <dbReference type="SAM" id="MobiDB-lite"/>
    </source>
</evidence>
<feature type="non-terminal residue" evidence="4">
    <location>
        <position position="454"/>
    </location>
</feature>
<feature type="region of interest" description="Disordered" evidence="1">
    <location>
        <begin position="94"/>
        <end position="120"/>
    </location>
</feature>
<organism evidence="4 5">
    <name type="scientific">Chrysochromulina tobinii</name>
    <dbReference type="NCBI Taxonomy" id="1460289"/>
    <lineage>
        <taxon>Eukaryota</taxon>
        <taxon>Haptista</taxon>
        <taxon>Haptophyta</taxon>
        <taxon>Prymnesiophyceae</taxon>
        <taxon>Prymnesiales</taxon>
        <taxon>Chrysochromulinaceae</taxon>
        <taxon>Chrysochromulina</taxon>
    </lineage>
</organism>
<dbReference type="PROSITE" id="PS51670">
    <property type="entry name" value="SHKT"/>
    <property type="match status" value="1"/>
</dbReference>
<dbReference type="EMBL" id="JWZX01000943">
    <property type="protein sequence ID" value="KOO35213.1"/>
    <property type="molecule type" value="Genomic_DNA"/>
</dbReference>
<dbReference type="AlphaFoldDB" id="A0A0M0K9X1"/>
<evidence type="ECO:0000313" key="4">
    <source>
        <dbReference type="EMBL" id="KOO35213.1"/>
    </source>
</evidence>
<evidence type="ECO:0000259" key="3">
    <source>
        <dbReference type="PROSITE" id="PS51670"/>
    </source>
</evidence>
<dbReference type="SMART" id="SM00254">
    <property type="entry name" value="ShKT"/>
    <property type="match status" value="1"/>
</dbReference>
<name>A0A0M0K9X1_9EUKA</name>
<dbReference type="PANTHER" id="PTHR31485:SF7">
    <property type="entry name" value="PEPTIDYL SERINE ALPHA-GALACTOSYLTRANSFERASE"/>
    <property type="match status" value="1"/>
</dbReference>
<dbReference type="OrthoDB" id="291007at2759"/>